<dbReference type="EMBL" id="PTJE01000001">
    <property type="protein sequence ID" value="PPK96847.1"/>
    <property type="molecule type" value="Genomic_DNA"/>
</dbReference>
<dbReference type="OrthoDB" id="654178at2"/>
<accession>A0A2S6IRH6</accession>
<dbReference type="Gene3D" id="2.40.160.20">
    <property type="match status" value="1"/>
</dbReference>
<evidence type="ECO:0000313" key="3">
    <source>
        <dbReference type="EMBL" id="PPK96847.1"/>
    </source>
</evidence>
<sequence length="228" mass="25965">MRLVFLFIVFFSFAFAKAQTYELGIFAGTSNVVGDVGSTQYIQFNDVAIGGVFKWNRSPRHSFRATIISANMVGDDNDSDDISRDLRGLNYDYRMLEASVGIEYTFWDWELYSGRPQFTPYLYTGLTAFHYELFALNNTNELEEYGETTDIAVPIIFGVKMSLTPKLILAAEIGARYTFTDNLDGSSPVRSKDFDNLKFGNLNNNDWYVFSGVTLTYTFGRKPCYCNF</sequence>
<dbReference type="InterPro" id="IPR011250">
    <property type="entry name" value="OMP/PagP_B-barrel"/>
</dbReference>
<feature type="domain" description="DUF6089" evidence="2">
    <location>
        <begin position="2"/>
        <end position="227"/>
    </location>
</feature>
<protein>
    <recommendedName>
        <fullName evidence="2">DUF6089 domain-containing protein</fullName>
    </recommendedName>
</protein>
<gene>
    <name evidence="3" type="ORF">LY01_00672</name>
</gene>
<dbReference type="Proteomes" id="UP000239002">
    <property type="component" value="Unassembled WGS sequence"/>
</dbReference>
<feature type="chain" id="PRO_5015645892" description="DUF6089 domain-containing protein" evidence="1">
    <location>
        <begin position="19"/>
        <end position="228"/>
    </location>
</feature>
<organism evidence="3 4">
    <name type="scientific">Nonlabens xylanidelens</name>
    <dbReference type="NCBI Taxonomy" id="191564"/>
    <lineage>
        <taxon>Bacteria</taxon>
        <taxon>Pseudomonadati</taxon>
        <taxon>Bacteroidota</taxon>
        <taxon>Flavobacteriia</taxon>
        <taxon>Flavobacteriales</taxon>
        <taxon>Flavobacteriaceae</taxon>
        <taxon>Nonlabens</taxon>
    </lineage>
</organism>
<dbReference type="AlphaFoldDB" id="A0A2S6IRH6"/>
<dbReference type="RefSeq" id="WP_104514380.1">
    <property type="nucleotide sequence ID" value="NZ_MQVW01000027.1"/>
</dbReference>
<dbReference type="SUPFAM" id="SSF56925">
    <property type="entry name" value="OMPA-like"/>
    <property type="match status" value="1"/>
</dbReference>
<reference evidence="3 4" key="1">
    <citation type="submission" date="2018-02" db="EMBL/GenBank/DDBJ databases">
        <title>Genomic Encyclopedia of Archaeal and Bacterial Type Strains, Phase II (KMG-II): from individual species to whole genera.</title>
        <authorList>
            <person name="Goeker M."/>
        </authorList>
    </citation>
    <scope>NUCLEOTIDE SEQUENCE [LARGE SCALE GENOMIC DNA]</scope>
    <source>
        <strain evidence="3 4">DSM 16809</strain>
    </source>
</reference>
<comment type="caution">
    <text evidence="3">The sequence shown here is derived from an EMBL/GenBank/DDBJ whole genome shotgun (WGS) entry which is preliminary data.</text>
</comment>
<dbReference type="InterPro" id="IPR045743">
    <property type="entry name" value="DUF6089"/>
</dbReference>
<dbReference type="Pfam" id="PF19573">
    <property type="entry name" value="DUF6089"/>
    <property type="match status" value="1"/>
</dbReference>
<evidence type="ECO:0000256" key="1">
    <source>
        <dbReference type="SAM" id="SignalP"/>
    </source>
</evidence>
<proteinExistence type="predicted"/>
<keyword evidence="1" id="KW-0732">Signal</keyword>
<feature type="signal peptide" evidence="1">
    <location>
        <begin position="1"/>
        <end position="18"/>
    </location>
</feature>
<evidence type="ECO:0000259" key="2">
    <source>
        <dbReference type="Pfam" id="PF19573"/>
    </source>
</evidence>
<evidence type="ECO:0000313" key="4">
    <source>
        <dbReference type="Proteomes" id="UP000239002"/>
    </source>
</evidence>
<keyword evidence="4" id="KW-1185">Reference proteome</keyword>
<name>A0A2S6IRH6_9FLAO</name>